<name>A0A9W6QZ13_9PSEU</name>
<dbReference type="InterPro" id="IPR006145">
    <property type="entry name" value="PsdUridine_synth_RsuA/RluA"/>
</dbReference>
<keyword evidence="7" id="KW-1185">Reference proteome</keyword>
<gene>
    <name evidence="6" type="ORF">Atai01_17920</name>
</gene>
<dbReference type="GO" id="GO:0000455">
    <property type="term" value="P:enzyme-directed rRNA pseudouridine synthesis"/>
    <property type="evidence" value="ECO:0007669"/>
    <property type="project" value="TreeGrafter"/>
</dbReference>
<dbReference type="InterPro" id="IPR050188">
    <property type="entry name" value="RluA_PseudoU_synthase"/>
</dbReference>
<comment type="caution">
    <text evidence="6">The sequence shown here is derived from an EMBL/GenBank/DDBJ whole genome shotgun (WGS) entry which is preliminary data.</text>
</comment>
<dbReference type="Proteomes" id="UP001165136">
    <property type="component" value="Unassembled WGS sequence"/>
</dbReference>
<dbReference type="PANTHER" id="PTHR21600">
    <property type="entry name" value="MITOCHONDRIAL RNA PSEUDOURIDINE SYNTHASE"/>
    <property type="match status" value="1"/>
</dbReference>
<reference evidence="6" key="1">
    <citation type="submission" date="2023-03" db="EMBL/GenBank/DDBJ databases">
        <title>Amycolatopsis taiwanensis NBRC 103393.</title>
        <authorList>
            <person name="Ichikawa N."/>
            <person name="Sato H."/>
            <person name="Tonouchi N."/>
        </authorList>
    </citation>
    <scope>NUCLEOTIDE SEQUENCE</scope>
    <source>
        <strain evidence="6">NBRC 103393</strain>
    </source>
</reference>
<dbReference type="AlphaFoldDB" id="A0A9W6QZ13"/>
<protein>
    <recommendedName>
        <fullName evidence="2">RNA pseudouridylate synthase</fullName>
    </recommendedName>
    <alternativeName>
        <fullName evidence="3">RNA-uridine isomerase</fullName>
    </alternativeName>
</protein>
<dbReference type="PROSITE" id="PS01129">
    <property type="entry name" value="PSI_RLU"/>
    <property type="match status" value="1"/>
</dbReference>
<evidence type="ECO:0000313" key="6">
    <source>
        <dbReference type="EMBL" id="GLY65173.1"/>
    </source>
</evidence>
<dbReference type="GO" id="GO:0140098">
    <property type="term" value="F:catalytic activity, acting on RNA"/>
    <property type="evidence" value="ECO:0007669"/>
    <property type="project" value="UniProtKB-ARBA"/>
</dbReference>
<evidence type="ECO:0000259" key="5">
    <source>
        <dbReference type="Pfam" id="PF00849"/>
    </source>
</evidence>
<sequence length="312" mass="35735">MRRPPDAPLPPRNGLSPARMRLPVEGPWATIRDHLVDRIPKLPPQRLDQMLAEGRIVGQDGPVTLVTPYRPGTFIWFHRDLPDEVPVPFEIGVVHRDEHLVVADKPHFMATIPRGRHVLETALVRLRRDLDLPELSPAHRLDRLTAGLLIFVVNREHRGAYQTLFRDRKVRKVYEAVARHDPGLTLPTTVRSRIVKERGIVTAQEVAGEPNARTRIELIEHARGLGRYRLLPETGRTHQLRVHMSGLGIPILGDRFYPVVTETTLDDFSRPLQLLARTLEFTDPITGELRRFESRLKLRNCDQHTLSEFSIL</sequence>
<evidence type="ECO:0000313" key="7">
    <source>
        <dbReference type="Proteomes" id="UP001165136"/>
    </source>
</evidence>
<dbReference type="PANTHER" id="PTHR21600:SF84">
    <property type="entry name" value="PSEUDOURIDINE SYNTHASE RSUA_RLUA-LIKE DOMAIN-CONTAINING PROTEIN"/>
    <property type="match status" value="1"/>
</dbReference>
<evidence type="ECO:0000256" key="1">
    <source>
        <dbReference type="ARBA" id="ARBA00000073"/>
    </source>
</evidence>
<dbReference type="Pfam" id="PF00849">
    <property type="entry name" value="PseudoU_synth_2"/>
    <property type="match status" value="1"/>
</dbReference>
<dbReference type="SUPFAM" id="SSF55120">
    <property type="entry name" value="Pseudouridine synthase"/>
    <property type="match status" value="1"/>
</dbReference>
<evidence type="ECO:0000256" key="2">
    <source>
        <dbReference type="ARBA" id="ARBA00031870"/>
    </source>
</evidence>
<dbReference type="CDD" id="cd02558">
    <property type="entry name" value="PSRA_1"/>
    <property type="match status" value="1"/>
</dbReference>
<feature type="domain" description="Pseudouridine synthase RsuA/RluA-like" evidence="5">
    <location>
        <begin position="99"/>
        <end position="245"/>
    </location>
</feature>
<dbReference type="EMBL" id="BSTI01000003">
    <property type="protein sequence ID" value="GLY65173.1"/>
    <property type="molecule type" value="Genomic_DNA"/>
</dbReference>
<evidence type="ECO:0000256" key="4">
    <source>
        <dbReference type="SAM" id="MobiDB-lite"/>
    </source>
</evidence>
<feature type="compositionally biased region" description="Pro residues" evidence="4">
    <location>
        <begin position="1"/>
        <end position="11"/>
    </location>
</feature>
<comment type="catalytic activity">
    <reaction evidence="1">
        <text>a uridine in RNA = a pseudouridine in RNA</text>
        <dbReference type="Rhea" id="RHEA:48348"/>
        <dbReference type="Rhea" id="RHEA-COMP:12068"/>
        <dbReference type="Rhea" id="RHEA-COMP:12069"/>
        <dbReference type="ChEBI" id="CHEBI:65314"/>
        <dbReference type="ChEBI" id="CHEBI:65315"/>
    </reaction>
</comment>
<evidence type="ECO:0000256" key="3">
    <source>
        <dbReference type="ARBA" id="ARBA00033164"/>
    </source>
</evidence>
<feature type="region of interest" description="Disordered" evidence="4">
    <location>
        <begin position="1"/>
        <end position="20"/>
    </location>
</feature>
<accession>A0A9W6QZ13</accession>
<dbReference type="InterPro" id="IPR006224">
    <property type="entry name" value="PsdUridine_synth_RluA-like_CS"/>
</dbReference>
<dbReference type="InterPro" id="IPR020103">
    <property type="entry name" value="PsdUridine_synth_cat_dom_sf"/>
</dbReference>
<organism evidence="6 7">
    <name type="scientific">Amycolatopsis taiwanensis</name>
    <dbReference type="NCBI Taxonomy" id="342230"/>
    <lineage>
        <taxon>Bacteria</taxon>
        <taxon>Bacillati</taxon>
        <taxon>Actinomycetota</taxon>
        <taxon>Actinomycetes</taxon>
        <taxon>Pseudonocardiales</taxon>
        <taxon>Pseudonocardiaceae</taxon>
        <taxon>Amycolatopsis</taxon>
    </lineage>
</organism>
<dbReference type="GO" id="GO:0003723">
    <property type="term" value="F:RNA binding"/>
    <property type="evidence" value="ECO:0007669"/>
    <property type="project" value="InterPro"/>
</dbReference>
<proteinExistence type="predicted"/>
<dbReference type="Gene3D" id="3.30.2350.10">
    <property type="entry name" value="Pseudouridine synthase"/>
    <property type="match status" value="1"/>
</dbReference>
<dbReference type="GO" id="GO:0009982">
    <property type="term" value="F:pseudouridine synthase activity"/>
    <property type="evidence" value="ECO:0007669"/>
    <property type="project" value="InterPro"/>
</dbReference>